<evidence type="ECO:0000256" key="3">
    <source>
        <dbReference type="ARBA" id="ARBA00022679"/>
    </source>
</evidence>
<feature type="domain" description="Radical SAM core" evidence="8">
    <location>
        <begin position="123"/>
        <end position="345"/>
    </location>
</feature>
<dbReference type="SFLD" id="SFLDG01082">
    <property type="entry name" value="B12-binding_domain_containing"/>
    <property type="match status" value="1"/>
</dbReference>
<dbReference type="PANTHER" id="PTHR43409:SF7">
    <property type="entry name" value="BLL1977 PROTEIN"/>
    <property type="match status" value="1"/>
</dbReference>
<keyword evidence="2 9" id="KW-0489">Methyltransferase</keyword>
<evidence type="ECO:0000256" key="4">
    <source>
        <dbReference type="ARBA" id="ARBA00022691"/>
    </source>
</evidence>
<dbReference type="EMBL" id="PCQE01000141">
    <property type="protein sequence ID" value="PRB82301.1"/>
    <property type="molecule type" value="Genomic_DNA"/>
</dbReference>
<keyword evidence="6" id="KW-0408">Iron</keyword>
<dbReference type="InterPro" id="IPR006638">
    <property type="entry name" value="Elp3/MiaA/NifB-like_rSAM"/>
</dbReference>
<dbReference type="GO" id="GO:0008168">
    <property type="term" value="F:methyltransferase activity"/>
    <property type="evidence" value="ECO:0007669"/>
    <property type="project" value="UniProtKB-KW"/>
</dbReference>
<feature type="non-terminal residue" evidence="9">
    <location>
        <position position="1"/>
    </location>
</feature>
<evidence type="ECO:0000256" key="1">
    <source>
        <dbReference type="ARBA" id="ARBA00001966"/>
    </source>
</evidence>
<sequence length="408" mass="46488">VAITTTVYVTPQPIMEIVESVRQQSKNTTVIVGGPYLADLPKILDEAALAEHLEMLGADIYIFGAEGEETLVKVISALKLGEDYRHIDSIGYNTENGFKINRIVPEGNNLEDNMVDYSLFDKKDIGEFVTVRTAKSCPFACAFCGFPERAGKYKYLPVDYVEKELDAIRDIGGVTTITFIDDTFNVPKGRFKDMLRMMIKNDYQFRWNSYLRSDHVDDEALELMAASGCDGVFLGVESGSTDILVNMAKNSRPEHYRRVIKKCRELGIITYASVIIGFPGEDRRTVQESIDFLNEAKPDFFRAQVWYAGPITPIYKKGQDYDLSGQAFQWRHKTMDSMEAAYYVEKMFLCVTGSTWLPQNGFEPWSLYYLQRKGMTLSKIRSYLEYFNDGLKQKLLSKNSPDVGRVFY</sequence>
<dbReference type="Gene3D" id="3.80.30.20">
    <property type="entry name" value="tm_1862 like domain"/>
    <property type="match status" value="1"/>
</dbReference>
<feature type="non-terminal residue" evidence="9">
    <location>
        <position position="408"/>
    </location>
</feature>
<keyword evidence="7" id="KW-0411">Iron-sulfur</keyword>
<comment type="cofactor">
    <cofactor evidence="1">
        <name>[4Fe-4S] cluster</name>
        <dbReference type="ChEBI" id="CHEBI:49883"/>
    </cofactor>
</comment>
<dbReference type="InterPro" id="IPR051198">
    <property type="entry name" value="BchE-like"/>
</dbReference>
<proteinExistence type="predicted"/>
<dbReference type="SMART" id="SM00729">
    <property type="entry name" value="Elp3"/>
    <property type="match status" value="1"/>
</dbReference>
<name>A0A2S9CP71_PSECE</name>
<dbReference type="SFLD" id="SFLDS00029">
    <property type="entry name" value="Radical_SAM"/>
    <property type="match status" value="1"/>
</dbReference>
<keyword evidence="5" id="KW-0479">Metal-binding</keyword>
<dbReference type="CDD" id="cd01335">
    <property type="entry name" value="Radical_SAM"/>
    <property type="match status" value="1"/>
</dbReference>
<gene>
    <name evidence="9" type="ORF">CQ006_28135</name>
</gene>
<dbReference type="PANTHER" id="PTHR43409">
    <property type="entry name" value="ANAEROBIC MAGNESIUM-PROTOPORPHYRIN IX MONOMETHYL ESTER CYCLASE-RELATED"/>
    <property type="match status" value="1"/>
</dbReference>
<evidence type="ECO:0000256" key="5">
    <source>
        <dbReference type="ARBA" id="ARBA00022723"/>
    </source>
</evidence>
<accession>A0A2S9CP71</accession>
<dbReference type="GO" id="GO:0051539">
    <property type="term" value="F:4 iron, 4 sulfur cluster binding"/>
    <property type="evidence" value="ECO:0007669"/>
    <property type="project" value="UniProtKB-KW"/>
</dbReference>
<evidence type="ECO:0000256" key="2">
    <source>
        <dbReference type="ARBA" id="ARBA00022603"/>
    </source>
</evidence>
<reference evidence="9 10" key="1">
    <citation type="submission" date="2017-09" db="EMBL/GenBank/DDBJ databases">
        <title>Genomic, metabolic, and phenotypic characteristics of bacterial isolates from the natural microbiome of the model nematode Caenorhabditis elegans.</title>
        <authorList>
            <person name="Zimmermann J."/>
            <person name="Obeng N."/>
            <person name="Yang W."/>
            <person name="Obeng O."/>
            <person name="Kissoyan K."/>
            <person name="Pees B."/>
            <person name="Dirksen P."/>
            <person name="Hoppner M."/>
            <person name="Franke A."/>
            <person name="Rosenstiel P."/>
            <person name="Leippe M."/>
            <person name="Dierking K."/>
            <person name="Kaleta C."/>
            <person name="Schulenburg H."/>
        </authorList>
    </citation>
    <scope>NUCLEOTIDE SEQUENCE [LARGE SCALE GENOMIC DNA]</scope>
    <source>
        <strain evidence="9 10">MYb184</strain>
    </source>
</reference>
<dbReference type="Pfam" id="PF04055">
    <property type="entry name" value="Radical_SAM"/>
    <property type="match status" value="1"/>
</dbReference>
<dbReference type="Proteomes" id="UP000239458">
    <property type="component" value="Unassembled WGS sequence"/>
</dbReference>
<dbReference type="InterPro" id="IPR023404">
    <property type="entry name" value="rSAM_horseshoe"/>
</dbReference>
<evidence type="ECO:0000256" key="7">
    <source>
        <dbReference type="ARBA" id="ARBA00023014"/>
    </source>
</evidence>
<dbReference type="SFLD" id="SFLDG01123">
    <property type="entry name" value="methyltransferase_(Class_B)"/>
    <property type="match status" value="1"/>
</dbReference>
<organism evidence="9 10">
    <name type="scientific">Pseudomonas cedrina</name>
    <dbReference type="NCBI Taxonomy" id="651740"/>
    <lineage>
        <taxon>Bacteria</taxon>
        <taxon>Pseudomonadati</taxon>
        <taxon>Pseudomonadota</taxon>
        <taxon>Gammaproteobacteria</taxon>
        <taxon>Pseudomonadales</taxon>
        <taxon>Pseudomonadaceae</taxon>
        <taxon>Pseudomonas</taxon>
    </lineage>
</organism>
<dbReference type="RefSeq" id="WP_105750147.1">
    <property type="nucleotide sequence ID" value="NZ_PCQE01000141.1"/>
</dbReference>
<dbReference type="GO" id="GO:0032259">
    <property type="term" value="P:methylation"/>
    <property type="evidence" value="ECO:0007669"/>
    <property type="project" value="UniProtKB-KW"/>
</dbReference>
<keyword evidence="4" id="KW-0949">S-adenosyl-L-methionine</keyword>
<protein>
    <submittedName>
        <fullName evidence="9">Radical SAM P-methyltransferase</fullName>
    </submittedName>
</protein>
<dbReference type="GO" id="GO:0046872">
    <property type="term" value="F:metal ion binding"/>
    <property type="evidence" value="ECO:0007669"/>
    <property type="project" value="UniProtKB-KW"/>
</dbReference>
<comment type="caution">
    <text evidence="9">The sequence shown here is derived from an EMBL/GenBank/DDBJ whole genome shotgun (WGS) entry which is preliminary data.</text>
</comment>
<dbReference type="SUPFAM" id="SSF102114">
    <property type="entry name" value="Radical SAM enzymes"/>
    <property type="match status" value="1"/>
</dbReference>
<evidence type="ECO:0000259" key="8">
    <source>
        <dbReference type="PROSITE" id="PS51918"/>
    </source>
</evidence>
<dbReference type="InterPro" id="IPR034466">
    <property type="entry name" value="Methyltransferase_Class_B"/>
</dbReference>
<dbReference type="Gene3D" id="3.40.50.280">
    <property type="entry name" value="Cobalamin-binding domain"/>
    <property type="match status" value="1"/>
</dbReference>
<evidence type="ECO:0000313" key="10">
    <source>
        <dbReference type="Proteomes" id="UP000239458"/>
    </source>
</evidence>
<evidence type="ECO:0000256" key="6">
    <source>
        <dbReference type="ARBA" id="ARBA00023004"/>
    </source>
</evidence>
<dbReference type="InterPro" id="IPR058240">
    <property type="entry name" value="rSAM_sf"/>
</dbReference>
<keyword evidence="3 9" id="KW-0808">Transferase</keyword>
<evidence type="ECO:0000313" key="9">
    <source>
        <dbReference type="EMBL" id="PRB82301.1"/>
    </source>
</evidence>
<dbReference type="AlphaFoldDB" id="A0A2S9CP71"/>
<dbReference type="InterPro" id="IPR007197">
    <property type="entry name" value="rSAM"/>
</dbReference>
<dbReference type="PROSITE" id="PS51918">
    <property type="entry name" value="RADICAL_SAM"/>
    <property type="match status" value="1"/>
</dbReference>